<sequence length="661" mass="77194">MTDDTKITLRTIAENHGKSIASLLEEIGRNQWSQRKCLKFIKKLECLTVVRNSNHGPRLMRHNINAFKKPEYVALSYTWDNSDHEDPTHGKYMVQNRDKLQYFESPVRDCVFDRVFSFMHAKDLKRLWIDRHCVKQRTCRRKDACPHKRCNEKKSAVETMDLVYSLSKHSVALLGKPIEWEYELELLAKVLKGTFMKEPDRVNHNDILQALSLLSRITTDRWWTRAWTFQESYRGKRTMTLLIRHPDRLEKCKHFFQCFSDVPNEICIGFEQFCKTSTEFCRWAAQEIQGDDMLHHTKEILQVVGKYTVLLDRSMPMTPTIITDIQKRGLTNPWDKLAIIANCCQYAITTDGQQIQESKSLSISILAMYLLNGEILSNHPGEHSISMLEKPLSQFLKDQAFQAFDAPEDEAWLTFNKRCRFVDVQLKHDGIITEGHLWKLGRIIDPAKFRFLLPESKGTPSSIARDEKRLISHLATELRRLHEITLARHLERYITYNHRSQDETLQKTTFPRAYMRQMAKVLVAAIIAGKLLRLGRIWNSRGRKHECSAIFVWGSDGTEKPENEGKFHKSNLNCQRRGGPDWDFAFTASKPLKRGSGNHGTNDLNRHVSLEVSWTSCWDQSPDDHPQLFPKRWLAGLCFFYEFPTTSVIFPWPSYFHEVFR</sequence>
<dbReference type="Pfam" id="PF06985">
    <property type="entry name" value="HET"/>
    <property type="match status" value="1"/>
</dbReference>
<comment type="caution">
    <text evidence="2">The sequence shown here is derived from an EMBL/GenBank/DDBJ whole genome shotgun (WGS) entry which is preliminary data.</text>
</comment>
<gene>
    <name evidence="2" type="ORF">FHETE_11</name>
</gene>
<dbReference type="PANTHER" id="PTHR24148">
    <property type="entry name" value="ANKYRIN REPEAT DOMAIN-CONTAINING PROTEIN 39 HOMOLOG-RELATED"/>
    <property type="match status" value="1"/>
</dbReference>
<proteinExistence type="predicted"/>
<dbReference type="PANTHER" id="PTHR24148:SF64">
    <property type="entry name" value="HETEROKARYON INCOMPATIBILITY DOMAIN-CONTAINING PROTEIN"/>
    <property type="match status" value="1"/>
</dbReference>
<feature type="domain" description="Heterokaryon incompatibility" evidence="1">
    <location>
        <begin position="72"/>
        <end position="231"/>
    </location>
</feature>
<organism evidence="2 3">
    <name type="scientific">Fusarium heterosporum</name>
    <dbReference type="NCBI Taxonomy" id="42747"/>
    <lineage>
        <taxon>Eukaryota</taxon>
        <taxon>Fungi</taxon>
        <taxon>Dikarya</taxon>
        <taxon>Ascomycota</taxon>
        <taxon>Pezizomycotina</taxon>
        <taxon>Sordariomycetes</taxon>
        <taxon>Hypocreomycetidae</taxon>
        <taxon>Hypocreales</taxon>
        <taxon>Nectriaceae</taxon>
        <taxon>Fusarium</taxon>
        <taxon>Fusarium heterosporum species complex</taxon>
    </lineage>
</organism>
<dbReference type="Proteomes" id="UP000567885">
    <property type="component" value="Unassembled WGS sequence"/>
</dbReference>
<dbReference type="AlphaFoldDB" id="A0A8H5U4K8"/>
<keyword evidence="3" id="KW-1185">Reference proteome</keyword>
<dbReference type="InterPro" id="IPR010730">
    <property type="entry name" value="HET"/>
</dbReference>
<dbReference type="EMBL" id="JAAGWQ010000001">
    <property type="protein sequence ID" value="KAF5681222.1"/>
    <property type="molecule type" value="Genomic_DNA"/>
</dbReference>
<reference evidence="2 3" key="1">
    <citation type="submission" date="2020-05" db="EMBL/GenBank/DDBJ databases">
        <title>Identification and distribution of gene clusters putatively required for synthesis of sphingolipid metabolism inhibitors in phylogenetically diverse species of the filamentous fungus Fusarium.</title>
        <authorList>
            <person name="Kim H.-S."/>
            <person name="Busman M."/>
            <person name="Brown D.W."/>
            <person name="Divon H."/>
            <person name="Uhlig S."/>
            <person name="Proctor R.H."/>
        </authorList>
    </citation>
    <scope>NUCLEOTIDE SEQUENCE [LARGE SCALE GENOMIC DNA]</scope>
    <source>
        <strain evidence="2 3">NRRL 20693</strain>
    </source>
</reference>
<evidence type="ECO:0000313" key="3">
    <source>
        <dbReference type="Proteomes" id="UP000567885"/>
    </source>
</evidence>
<accession>A0A8H5U4K8</accession>
<dbReference type="OrthoDB" id="270167at2759"/>
<evidence type="ECO:0000259" key="1">
    <source>
        <dbReference type="Pfam" id="PF06985"/>
    </source>
</evidence>
<protein>
    <recommendedName>
        <fullName evidence="1">Heterokaryon incompatibility domain-containing protein</fullName>
    </recommendedName>
</protein>
<name>A0A8H5U4K8_FUSHE</name>
<evidence type="ECO:0000313" key="2">
    <source>
        <dbReference type="EMBL" id="KAF5681222.1"/>
    </source>
</evidence>
<dbReference type="InterPro" id="IPR052895">
    <property type="entry name" value="HetReg/Transcr_Mod"/>
</dbReference>